<evidence type="ECO:0000259" key="2">
    <source>
        <dbReference type="Pfam" id="PF01261"/>
    </source>
</evidence>
<feature type="domain" description="Xylose isomerase-like TIM barrel" evidence="2">
    <location>
        <begin position="22"/>
        <end position="245"/>
    </location>
</feature>
<dbReference type="SUPFAM" id="SSF51658">
    <property type="entry name" value="Xylose isomerase-like"/>
    <property type="match status" value="1"/>
</dbReference>
<sequence>MKLGFNFLLWTTHVAEQHLPILDAIKATGYDGVEIPVFSGEETHFAWLRTQIENAGLQCTAAGAMPSGGNPLSPDPVLREKALDHLKWAVDCCAALGAELFAGPFFQPLGEFTGQGPTEDEKSRCVEVHKAAAQYAGRAGVKLSVEPLNRFECYFLNTAAAAAELVRRVDEPAYGYLYDTFHFNIEENSLTDAVARTIGQINHVHISENNRGIPGAGHIDFAAVFRALRTAGYDGWMTVEAFGSALPDLSAATRIWRPLFEGPEAVYRGAYALMRQGWDAAA</sequence>
<name>A0A5B9DKS1_9HYPH</name>
<dbReference type="OrthoDB" id="9801426at2"/>
<keyword evidence="4" id="KW-1185">Reference proteome</keyword>
<dbReference type="PANTHER" id="PTHR43489:SF7">
    <property type="entry name" value="3-DEHYDRO-D-GULOSIDE 4-EPIMERASE-RELATED"/>
    <property type="match status" value="1"/>
</dbReference>
<dbReference type="KEGG" id="yti:FNA67_03435"/>
<dbReference type="EMBL" id="CP041690">
    <property type="protein sequence ID" value="QEE19279.1"/>
    <property type="molecule type" value="Genomic_DNA"/>
</dbReference>
<gene>
    <name evidence="3" type="ORF">FNA67_03435</name>
</gene>
<dbReference type="GO" id="GO:0016853">
    <property type="term" value="F:isomerase activity"/>
    <property type="evidence" value="ECO:0007669"/>
    <property type="project" value="UniProtKB-KW"/>
</dbReference>
<reference evidence="3 4" key="1">
    <citation type="journal article" date="2015" name="Int. J. Syst. Evol. Microbiol.">
        <title>Youhaiella tibetensis gen. nov., sp. nov., isolated from subsurface sediment.</title>
        <authorList>
            <person name="Wang Y.X."/>
            <person name="Huang F.Q."/>
            <person name="Nogi Y."/>
            <person name="Pang S.J."/>
            <person name="Wang P.K."/>
            <person name="Lv J."/>
        </authorList>
    </citation>
    <scope>NUCLEOTIDE SEQUENCE [LARGE SCALE GENOMIC DNA]</scope>
    <source>
        <strain evidence="4">fig4</strain>
    </source>
</reference>
<evidence type="ECO:0000313" key="4">
    <source>
        <dbReference type="Proteomes" id="UP000321062"/>
    </source>
</evidence>
<dbReference type="InterPro" id="IPR013022">
    <property type="entry name" value="Xyl_isomerase-like_TIM-brl"/>
</dbReference>
<keyword evidence="1 3" id="KW-0413">Isomerase</keyword>
<dbReference type="Pfam" id="PF01261">
    <property type="entry name" value="AP_endonuc_2"/>
    <property type="match status" value="1"/>
</dbReference>
<protein>
    <submittedName>
        <fullName evidence="3">Sugar phosphate isomerase/epimerase</fullName>
    </submittedName>
</protein>
<dbReference type="InterPro" id="IPR050417">
    <property type="entry name" value="Sugar_Epim/Isomerase"/>
</dbReference>
<accession>A0A5B9DKS1</accession>
<dbReference type="Proteomes" id="UP000321062">
    <property type="component" value="Chromosome"/>
</dbReference>
<evidence type="ECO:0000256" key="1">
    <source>
        <dbReference type="ARBA" id="ARBA00023235"/>
    </source>
</evidence>
<dbReference type="InterPro" id="IPR036237">
    <property type="entry name" value="Xyl_isomerase-like_sf"/>
</dbReference>
<evidence type="ECO:0000313" key="3">
    <source>
        <dbReference type="EMBL" id="QEE19279.1"/>
    </source>
</evidence>
<dbReference type="RefSeq" id="WP_147655083.1">
    <property type="nucleotide sequence ID" value="NZ_BMFM01000001.1"/>
</dbReference>
<dbReference type="AlphaFoldDB" id="A0A5B9DKS1"/>
<dbReference type="PANTHER" id="PTHR43489">
    <property type="entry name" value="ISOMERASE"/>
    <property type="match status" value="1"/>
</dbReference>
<proteinExistence type="predicted"/>
<dbReference type="Gene3D" id="3.20.20.150">
    <property type="entry name" value="Divalent-metal-dependent TIM barrel enzymes"/>
    <property type="match status" value="1"/>
</dbReference>
<organism evidence="3 4">
    <name type="scientific">Paradevosia tibetensis</name>
    <dbReference type="NCBI Taxonomy" id="1447062"/>
    <lineage>
        <taxon>Bacteria</taxon>
        <taxon>Pseudomonadati</taxon>
        <taxon>Pseudomonadota</taxon>
        <taxon>Alphaproteobacteria</taxon>
        <taxon>Hyphomicrobiales</taxon>
        <taxon>Devosiaceae</taxon>
        <taxon>Paradevosia</taxon>
    </lineage>
</organism>